<name>A0A154PAC3_DUFNO</name>
<evidence type="ECO:0000256" key="4">
    <source>
        <dbReference type="ARBA" id="ARBA00022989"/>
    </source>
</evidence>
<dbReference type="PANTHER" id="PTHR23427">
    <property type="entry name" value="SURFEIT LOCUS PROTEIN"/>
    <property type="match status" value="1"/>
</dbReference>
<keyword evidence="3" id="KW-0812">Transmembrane</keyword>
<dbReference type="InterPro" id="IPR002994">
    <property type="entry name" value="Surf1/Shy1"/>
</dbReference>
<keyword evidence="4" id="KW-1133">Transmembrane helix</keyword>
<dbReference type="OrthoDB" id="10040024at2759"/>
<dbReference type="Proteomes" id="UP000076502">
    <property type="component" value="Unassembled WGS sequence"/>
</dbReference>
<comment type="similarity">
    <text evidence="2 6">Belongs to the SURF1 family.</text>
</comment>
<comment type="function">
    <text evidence="6">Probably involved in the biogenesis of the COX complex.</text>
</comment>
<evidence type="ECO:0000313" key="8">
    <source>
        <dbReference type="Proteomes" id="UP000076502"/>
    </source>
</evidence>
<dbReference type="InterPro" id="IPR045214">
    <property type="entry name" value="Surf1/Surf4"/>
</dbReference>
<evidence type="ECO:0000256" key="2">
    <source>
        <dbReference type="ARBA" id="ARBA00007165"/>
    </source>
</evidence>
<keyword evidence="5" id="KW-0472">Membrane</keyword>
<evidence type="ECO:0000256" key="5">
    <source>
        <dbReference type="ARBA" id="ARBA00023136"/>
    </source>
</evidence>
<dbReference type="AlphaFoldDB" id="A0A154PAC3"/>
<accession>A0A154PAC3</accession>
<reference evidence="7 8" key="1">
    <citation type="submission" date="2015-07" db="EMBL/GenBank/DDBJ databases">
        <title>The genome of Dufourea novaeangliae.</title>
        <authorList>
            <person name="Pan H."/>
            <person name="Kapheim K."/>
        </authorList>
    </citation>
    <scope>NUCLEOTIDE SEQUENCE [LARGE SCALE GENOMIC DNA]</scope>
    <source>
        <strain evidence="7">0120121106</strain>
        <tissue evidence="7">Whole body</tissue>
    </source>
</reference>
<keyword evidence="6" id="KW-0999">Mitochondrion inner membrane</keyword>
<dbReference type="GO" id="GO:0005743">
    <property type="term" value="C:mitochondrial inner membrane"/>
    <property type="evidence" value="ECO:0007669"/>
    <property type="project" value="UniProtKB-SubCell"/>
</dbReference>
<dbReference type="EMBL" id="KQ434844">
    <property type="protein sequence ID" value="KZC08140.1"/>
    <property type="molecule type" value="Genomic_DNA"/>
</dbReference>
<gene>
    <name evidence="7" type="ORF">WN55_10011</name>
</gene>
<dbReference type="PANTHER" id="PTHR23427:SF2">
    <property type="entry name" value="SURFEIT LOCUS PROTEIN 1"/>
    <property type="match status" value="1"/>
</dbReference>
<evidence type="ECO:0000256" key="6">
    <source>
        <dbReference type="RuleBase" id="RU363076"/>
    </source>
</evidence>
<dbReference type="STRING" id="178035.A0A154PAC3"/>
<feature type="non-terminal residue" evidence="7">
    <location>
        <position position="1"/>
    </location>
</feature>
<dbReference type="Pfam" id="PF02104">
    <property type="entry name" value="SURF1"/>
    <property type="match status" value="1"/>
</dbReference>
<dbReference type="PROSITE" id="PS50895">
    <property type="entry name" value="SURF1"/>
    <property type="match status" value="1"/>
</dbReference>
<evidence type="ECO:0000313" key="7">
    <source>
        <dbReference type="EMBL" id="KZC08140.1"/>
    </source>
</evidence>
<comment type="subcellular location">
    <subcellularLocation>
        <location evidence="1">Membrane</location>
    </subcellularLocation>
    <subcellularLocation>
        <location evidence="6">Mitochondrion inner membrane</location>
        <topology evidence="6">Multi-pass membrane protein</topology>
    </subcellularLocation>
</comment>
<proteinExistence type="inferred from homology"/>
<evidence type="ECO:0000256" key="3">
    <source>
        <dbReference type="ARBA" id="ARBA00022692"/>
    </source>
</evidence>
<organism evidence="7 8">
    <name type="scientific">Dufourea novaeangliae</name>
    <name type="common">Sweat bee</name>
    <dbReference type="NCBI Taxonomy" id="178035"/>
    <lineage>
        <taxon>Eukaryota</taxon>
        <taxon>Metazoa</taxon>
        <taxon>Ecdysozoa</taxon>
        <taxon>Arthropoda</taxon>
        <taxon>Hexapoda</taxon>
        <taxon>Insecta</taxon>
        <taxon>Pterygota</taxon>
        <taxon>Neoptera</taxon>
        <taxon>Endopterygota</taxon>
        <taxon>Hymenoptera</taxon>
        <taxon>Apocrita</taxon>
        <taxon>Aculeata</taxon>
        <taxon>Apoidea</taxon>
        <taxon>Anthophila</taxon>
        <taxon>Halictidae</taxon>
        <taxon>Rophitinae</taxon>
        <taxon>Dufourea</taxon>
    </lineage>
</organism>
<dbReference type="CDD" id="cd06662">
    <property type="entry name" value="SURF1"/>
    <property type="match status" value="1"/>
</dbReference>
<keyword evidence="8" id="KW-1185">Reference proteome</keyword>
<sequence length="234" mass="27005">SIPVGTFILGTWQVQRRKWKLNLIKTLNERISSQPIELPADLEQLESMEYCPITVKGTFLYDKEFSIGPRSLILNGDSNTSGSVMGNQSSQRGYYLITPFKLSDRDLTILVNRGWIPNSLKNPTTRKNSQVKDEVEITGILRLNEPRPQFVPKHNPNNDVWYYRDLNAMAERADAAPVYIEMTRNKNFPTYPVGGQTRVNLRNEHLSYIITWYSLSAFTAYMWFKVVIRKLPLS</sequence>
<evidence type="ECO:0000256" key="1">
    <source>
        <dbReference type="ARBA" id="ARBA00004370"/>
    </source>
</evidence>
<keyword evidence="6" id="KW-0496">Mitochondrion</keyword>
<dbReference type="GO" id="GO:0033617">
    <property type="term" value="P:mitochondrial respiratory chain complex IV assembly"/>
    <property type="evidence" value="ECO:0007669"/>
    <property type="project" value="TreeGrafter"/>
</dbReference>
<protein>
    <recommendedName>
        <fullName evidence="6">SURF1-like protein</fullName>
    </recommendedName>
</protein>